<evidence type="ECO:0000313" key="3">
    <source>
        <dbReference type="Proteomes" id="UP000799537"/>
    </source>
</evidence>
<keyword evidence="3" id="KW-1185">Reference proteome</keyword>
<evidence type="ECO:0000313" key="2">
    <source>
        <dbReference type="EMBL" id="KAF2171123.1"/>
    </source>
</evidence>
<sequence length="140" mass="15461">MVNWDDAEQKKLLFAMVTLLQAGKSASWENVATMLGEGHGANAVRQQWAKIKKDCGGHVGTIVDGDGEGTPAKSKPRAKKAASEKSTGKRKGKKDVDEDDGGDDEESPSKKAAYGGFFCIFLWRRGRWAWVRRGMYFFCN</sequence>
<proteinExistence type="predicted"/>
<protein>
    <recommendedName>
        <fullName evidence="4">Myb-like domain-containing protein</fullName>
    </recommendedName>
</protein>
<evidence type="ECO:0000256" key="1">
    <source>
        <dbReference type="SAM" id="MobiDB-lite"/>
    </source>
</evidence>
<reference evidence="2" key="1">
    <citation type="journal article" date="2020" name="Stud. Mycol.">
        <title>101 Dothideomycetes genomes: a test case for predicting lifestyles and emergence of pathogens.</title>
        <authorList>
            <person name="Haridas S."/>
            <person name="Albert R."/>
            <person name="Binder M."/>
            <person name="Bloem J."/>
            <person name="Labutti K."/>
            <person name="Salamov A."/>
            <person name="Andreopoulos B."/>
            <person name="Baker S."/>
            <person name="Barry K."/>
            <person name="Bills G."/>
            <person name="Bluhm B."/>
            <person name="Cannon C."/>
            <person name="Castanera R."/>
            <person name="Culley D."/>
            <person name="Daum C."/>
            <person name="Ezra D."/>
            <person name="Gonzalez J."/>
            <person name="Henrissat B."/>
            <person name="Kuo A."/>
            <person name="Liang C."/>
            <person name="Lipzen A."/>
            <person name="Lutzoni F."/>
            <person name="Magnuson J."/>
            <person name="Mondo S."/>
            <person name="Nolan M."/>
            <person name="Ohm R."/>
            <person name="Pangilinan J."/>
            <person name="Park H.-J."/>
            <person name="Ramirez L."/>
            <person name="Alfaro M."/>
            <person name="Sun H."/>
            <person name="Tritt A."/>
            <person name="Yoshinaga Y."/>
            <person name="Zwiers L.-H."/>
            <person name="Turgeon B."/>
            <person name="Goodwin S."/>
            <person name="Spatafora J."/>
            <person name="Crous P."/>
            <person name="Grigoriev I."/>
        </authorList>
    </citation>
    <scope>NUCLEOTIDE SEQUENCE</scope>
    <source>
        <strain evidence="2">ATCC 36951</strain>
    </source>
</reference>
<dbReference type="Gene3D" id="1.10.10.60">
    <property type="entry name" value="Homeodomain-like"/>
    <property type="match status" value="1"/>
</dbReference>
<dbReference type="RefSeq" id="XP_033672012.1">
    <property type="nucleotide sequence ID" value="XM_033804781.1"/>
</dbReference>
<dbReference type="EMBL" id="ML993584">
    <property type="protein sequence ID" value="KAF2171123.1"/>
    <property type="molecule type" value="Genomic_DNA"/>
</dbReference>
<name>A0A6A6CWN5_ZASCE</name>
<dbReference type="GeneID" id="54558053"/>
<feature type="compositionally biased region" description="Acidic residues" evidence="1">
    <location>
        <begin position="97"/>
        <end position="106"/>
    </location>
</feature>
<feature type="region of interest" description="Disordered" evidence="1">
    <location>
        <begin position="60"/>
        <end position="111"/>
    </location>
</feature>
<evidence type="ECO:0008006" key="4">
    <source>
        <dbReference type="Google" id="ProtNLM"/>
    </source>
</evidence>
<dbReference type="AlphaFoldDB" id="A0A6A6CWN5"/>
<dbReference type="OrthoDB" id="3649715at2759"/>
<gene>
    <name evidence="2" type="ORF">M409DRAFT_19094</name>
</gene>
<organism evidence="2 3">
    <name type="scientific">Zasmidium cellare ATCC 36951</name>
    <dbReference type="NCBI Taxonomy" id="1080233"/>
    <lineage>
        <taxon>Eukaryota</taxon>
        <taxon>Fungi</taxon>
        <taxon>Dikarya</taxon>
        <taxon>Ascomycota</taxon>
        <taxon>Pezizomycotina</taxon>
        <taxon>Dothideomycetes</taxon>
        <taxon>Dothideomycetidae</taxon>
        <taxon>Mycosphaerellales</taxon>
        <taxon>Mycosphaerellaceae</taxon>
        <taxon>Zasmidium</taxon>
    </lineage>
</organism>
<accession>A0A6A6CWN5</accession>
<dbReference type="Proteomes" id="UP000799537">
    <property type="component" value="Unassembled WGS sequence"/>
</dbReference>